<accession>A0A0C2D268</accession>
<evidence type="ECO:0000313" key="2">
    <source>
        <dbReference type="Proteomes" id="UP000031599"/>
    </source>
</evidence>
<gene>
    <name evidence="1" type="ORF">DB30_03423</name>
</gene>
<name>A0A0C2D268_9BACT</name>
<dbReference type="Proteomes" id="UP000031599">
    <property type="component" value="Unassembled WGS sequence"/>
</dbReference>
<protein>
    <submittedName>
        <fullName evidence="1">Uncharacterized protein</fullName>
    </submittedName>
</protein>
<reference evidence="1 2" key="1">
    <citation type="submission" date="2014-12" db="EMBL/GenBank/DDBJ databases">
        <title>Genome assembly of Enhygromyxa salina DSM 15201.</title>
        <authorList>
            <person name="Sharma G."/>
            <person name="Subramanian S."/>
        </authorList>
    </citation>
    <scope>NUCLEOTIDE SEQUENCE [LARGE SCALE GENOMIC DNA]</scope>
    <source>
        <strain evidence="1 2">DSM 15201</strain>
    </source>
</reference>
<sequence>MFRYASSTGSWEFDPLDLSYVEPGYGTWTLSFDGLSLF</sequence>
<dbReference type="EMBL" id="JMCC02000026">
    <property type="protein sequence ID" value="KIG17366.1"/>
    <property type="molecule type" value="Genomic_DNA"/>
</dbReference>
<dbReference type="AlphaFoldDB" id="A0A0C2D268"/>
<comment type="caution">
    <text evidence="1">The sequence shown here is derived from an EMBL/GenBank/DDBJ whole genome shotgun (WGS) entry which is preliminary data.</text>
</comment>
<proteinExistence type="predicted"/>
<evidence type="ECO:0000313" key="1">
    <source>
        <dbReference type="EMBL" id="KIG17366.1"/>
    </source>
</evidence>
<organism evidence="1 2">
    <name type="scientific">Enhygromyxa salina</name>
    <dbReference type="NCBI Taxonomy" id="215803"/>
    <lineage>
        <taxon>Bacteria</taxon>
        <taxon>Pseudomonadati</taxon>
        <taxon>Myxococcota</taxon>
        <taxon>Polyangia</taxon>
        <taxon>Nannocystales</taxon>
        <taxon>Nannocystaceae</taxon>
        <taxon>Enhygromyxa</taxon>
    </lineage>
</organism>